<proteinExistence type="inferred from homology"/>
<keyword evidence="1" id="KW-0539">Nucleus</keyword>
<feature type="region of interest" description="Disordered" evidence="2">
    <location>
        <begin position="536"/>
        <end position="672"/>
    </location>
</feature>
<feature type="compositionally biased region" description="Basic and acidic residues" evidence="2">
    <location>
        <begin position="599"/>
        <end position="610"/>
    </location>
</feature>
<organism evidence="4">
    <name type="scientific">Noctiluca scintillans</name>
    <name type="common">Sea sparkle</name>
    <name type="synonym">Red tide dinoflagellate</name>
    <dbReference type="NCBI Taxonomy" id="2966"/>
    <lineage>
        <taxon>Eukaryota</taxon>
        <taxon>Sar</taxon>
        <taxon>Alveolata</taxon>
        <taxon>Dinophyceae</taxon>
        <taxon>Noctilucales</taxon>
        <taxon>Noctilucaceae</taxon>
        <taxon>Noctiluca</taxon>
    </lineage>
</organism>
<feature type="compositionally biased region" description="Basic residues" evidence="2">
    <location>
        <begin position="636"/>
        <end position="672"/>
    </location>
</feature>
<feature type="domain" description="SDA1 N-terminal" evidence="3">
    <location>
        <begin position="61"/>
        <end position="429"/>
    </location>
</feature>
<dbReference type="InterPro" id="IPR012977">
    <property type="entry name" value="SDA1_N"/>
</dbReference>
<evidence type="ECO:0000256" key="2">
    <source>
        <dbReference type="SAM" id="MobiDB-lite"/>
    </source>
</evidence>
<keyword evidence="1" id="KW-0653">Protein transport</keyword>
<dbReference type="GO" id="GO:0015031">
    <property type="term" value="P:protein transport"/>
    <property type="evidence" value="ECO:0007669"/>
    <property type="project" value="UniProtKB-KW"/>
</dbReference>
<dbReference type="InterPro" id="IPR016024">
    <property type="entry name" value="ARM-type_fold"/>
</dbReference>
<dbReference type="GO" id="GO:0042273">
    <property type="term" value="P:ribosomal large subunit biogenesis"/>
    <property type="evidence" value="ECO:0007669"/>
    <property type="project" value="UniProtKB-UniRule"/>
</dbReference>
<dbReference type="InterPro" id="IPR027312">
    <property type="entry name" value="Sda1"/>
</dbReference>
<name>A0A7S1A5C7_NOCSC</name>
<dbReference type="PANTHER" id="PTHR12730">
    <property type="entry name" value="HSDA/SDA1-RELATED"/>
    <property type="match status" value="1"/>
</dbReference>
<dbReference type="Pfam" id="PF08158">
    <property type="entry name" value="SDA1_HEAT"/>
    <property type="match status" value="1"/>
</dbReference>
<dbReference type="AlphaFoldDB" id="A0A7S1A5C7"/>
<keyword evidence="1" id="KW-0690">Ribosome biogenesis</keyword>
<protein>
    <recommendedName>
        <fullName evidence="1">Protein SDA1</fullName>
    </recommendedName>
</protein>
<comment type="similarity">
    <text evidence="1">Belongs to the SDA1 family.</text>
</comment>
<evidence type="ECO:0000313" key="4">
    <source>
        <dbReference type="EMBL" id="CAD8843173.1"/>
    </source>
</evidence>
<dbReference type="SUPFAM" id="SSF48371">
    <property type="entry name" value="ARM repeat"/>
    <property type="match status" value="1"/>
</dbReference>
<dbReference type="GO" id="GO:0000055">
    <property type="term" value="P:ribosomal large subunit export from nucleus"/>
    <property type="evidence" value="ECO:0007669"/>
    <property type="project" value="UniProtKB-UniRule"/>
</dbReference>
<dbReference type="EMBL" id="HBFQ01024780">
    <property type="protein sequence ID" value="CAD8843173.1"/>
    <property type="molecule type" value="Transcribed_RNA"/>
</dbReference>
<comment type="subcellular location">
    <subcellularLocation>
        <location evidence="1">Nucleus</location>
        <location evidence="1">Nucleolus</location>
    </subcellularLocation>
</comment>
<evidence type="ECO:0000259" key="3">
    <source>
        <dbReference type="Pfam" id="PF08158"/>
    </source>
</evidence>
<feature type="compositionally biased region" description="Acidic residues" evidence="2">
    <location>
        <begin position="553"/>
        <end position="564"/>
    </location>
</feature>
<evidence type="ECO:0000256" key="1">
    <source>
        <dbReference type="RuleBase" id="RU365057"/>
    </source>
</evidence>
<keyword evidence="1" id="KW-0813">Transport</keyword>
<dbReference type="PANTHER" id="PTHR12730:SF0">
    <property type="entry name" value="PROTEIN SDA1 HOMOLOG"/>
    <property type="match status" value="1"/>
</dbReference>
<dbReference type="GO" id="GO:0005730">
    <property type="term" value="C:nucleolus"/>
    <property type="evidence" value="ECO:0007669"/>
    <property type="project" value="UniProtKB-SubCell"/>
</dbReference>
<sequence>MEDGSQEKVFSLPQLQNLMRRDPEAYKSEFEQQWSHFNSMLEIFKLKPQKPHKTFAEHVMFLAHVSTSFPGKAEELPTNLMDVLDEHSQIMHADMRRTLVSALVLLRNRGVFPCLRSLPLYFKLFALQDKGLRKMLFSHITRDIVQMHKKSKSQQTTAELRTFFFSRMRETDTEIARRACAVFISLYRQNVWSDAHVVNLMSAGLLHPDVKIAAALAHLFLGNKTKGLDGILEESDDSDNEGFAQEALTGIAHAKKTGNREKRVKRAKKAAKKAIGKHNKKDANTAVSFVAIDLIHDPHTLADRLVQRISKSGEPFLFRLLVMHLAARLIGRHDLLVPNMYPLLMRYLVPTQNEVTKILACLVESSHRQVPLDELKPVVVHVMKNFVTDSQTPEVIEVGLNTIAQVCGRTVNLLTDDELADLAGFRKHKKKGVKTAVRSLVNVYRELHPELLERSLRGKAATMALSRGEMRGPQVGQQAVEGLDGMELLVEHWKKRKKNEGEMAPDGMDVLTQKLLTDDDLKTLRKLRLQRSVELQMGRKRKRGESESSSSSDSDDEADGEDEEKGMTGRLPGAISGDQLKSKKKKNNKQQRLASVEAGRNDFKETLKEKCRTRKGGKTNLEKNRNKPLMMARQGKSARKKLAMSAKQKMHNLKTHVSTLKKKTGGKMKRRR</sequence>
<gene>
    <name evidence="4" type="ORF">NSCI0253_LOCUS17521</name>
</gene>
<comment type="function">
    <text evidence="1">Required for 60S pre-ribosomal subunits export to the cytoplasm.</text>
</comment>
<accession>A0A7S1A5C7</accession>
<reference evidence="4" key="1">
    <citation type="submission" date="2021-01" db="EMBL/GenBank/DDBJ databases">
        <authorList>
            <person name="Corre E."/>
            <person name="Pelletier E."/>
            <person name="Niang G."/>
            <person name="Scheremetjew M."/>
            <person name="Finn R."/>
            <person name="Kale V."/>
            <person name="Holt S."/>
            <person name="Cochrane G."/>
            <person name="Meng A."/>
            <person name="Brown T."/>
            <person name="Cohen L."/>
        </authorList>
    </citation>
    <scope>NUCLEOTIDE SEQUENCE</scope>
</reference>